<keyword evidence="4" id="KW-1185">Reference proteome</keyword>
<dbReference type="EMBL" id="JAFCNB010000013">
    <property type="protein sequence ID" value="MBP2706670.1"/>
    <property type="molecule type" value="Genomic_DNA"/>
</dbReference>
<comment type="caution">
    <text evidence="3">The sequence shown here is derived from an EMBL/GenBank/DDBJ whole genome shotgun (WGS) entry which is preliminary data.</text>
</comment>
<dbReference type="RefSeq" id="WP_210157942.1">
    <property type="nucleotide sequence ID" value="NZ_JAFCNB010000013.1"/>
</dbReference>
<feature type="region of interest" description="Disordered" evidence="1">
    <location>
        <begin position="27"/>
        <end position="88"/>
    </location>
</feature>
<evidence type="ECO:0000313" key="4">
    <source>
        <dbReference type="Proteomes" id="UP000674234"/>
    </source>
</evidence>
<dbReference type="AlphaFoldDB" id="A0A940WJB2"/>
<feature type="compositionally biased region" description="Basic and acidic residues" evidence="1">
    <location>
        <begin position="35"/>
        <end position="48"/>
    </location>
</feature>
<feature type="chain" id="PRO_5038952587" evidence="2">
    <location>
        <begin position="31"/>
        <end position="158"/>
    </location>
</feature>
<protein>
    <submittedName>
        <fullName evidence="3">Uncharacterized protein</fullName>
    </submittedName>
</protein>
<gene>
    <name evidence="3" type="ORF">JOL79_22940</name>
</gene>
<feature type="region of interest" description="Disordered" evidence="1">
    <location>
        <begin position="118"/>
        <end position="141"/>
    </location>
</feature>
<keyword evidence="2" id="KW-0732">Signal</keyword>
<evidence type="ECO:0000256" key="2">
    <source>
        <dbReference type="SAM" id="SignalP"/>
    </source>
</evidence>
<evidence type="ECO:0000256" key="1">
    <source>
        <dbReference type="SAM" id="MobiDB-lite"/>
    </source>
</evidence>
<evidence type="ECO:0000313" key="3">
    <source>
        <dbReference type="EMBL" id="MBP2706670.1"/>
    </source>
</evidence>
<sequence length="158" mass="16127">MAGGWSPAVLCLIGVSASAMLLAGAAPAPAGASTERSRPERAAARLRTDPPVGEENSTTGNGRRNHNVLSLRSPTRNRGYQHTSTNTAEGATSIQNALCRGSRVCNITQNVVIVAPTPQPAATPPQATPSPTAAPPQAAPPAVAHRLPLLHLTALLGL</sequence>
<organism evidence="3 4">
    <name type="scientific">Microbispora oryzae</name>
    <dbReference type="NCBI Taxonomy" id="2806554"/>
    <lineage>
        <taxon>Bacteria</taxon>
        <taxon>Bacillati</taxon>
        <taxon>Actinomycetota</taxon>
        <taxon>Actinomycetes</taxon>
        <taxon>Streptosporangiales</taxon>
        <taxon>Streptosporangiaceae</taxon>
        <taxon>Microbispora</taxon>
    </lineage>
</organism>
<feature type="signal peptide" evidence="2">
    <location>
        <begin position="1"/>
        <end position="30"/>
    </location>
</feature>
<dbReference type="Proteomes" id="UP000674234">
    <property type="component" value="Unassembled WGS sequence"/>
</dbReference>
<feature type="compositionally biased region" description="Pro residues" evidence="1">
    <location>
        <begin position="118"/>
        <end position="139"/>
    </location>
</feature>
<accession>A0A940WJB2</accession>
<name>A0A940WJB2_9ACTN</name>
<feature type="compositionally biased region" description="Polar residues" evidence="1">
    <location>
        <begin position="55"/>
        <end position="88"/>
    </location>
</feature>
<reference evidence="3" key="1">
    <citation type="submission" date="2021-02" db="EMBL/GenBank/DDBJ databases">
        <title>Draft genome sequence of Microbispora sp. RL4-1S isolated from rice leaves in Thailand.</title>
        <authorList>
            <person name="Muangham S."/>
            <person name="Duangmal K."/>
        </authorList>
    </citation>
    <scope>NUCLEOTIDE SEQUENCE</scope>
    <source>
        <strain evidence="3">RL4-1S</strain>
    </source>
</reference>
<proteinExistence type="predicted"/>